<reference evidence="3" key="2">
    <citation type="submission" date="2016-02" db="EMBL/GenBank/DDBJ databases">
        <title>Draft genome sequence of five rapidly growing Mycobacterium species.</title>
        <authorList>
            <person name="Katahira K."/>
            <person name="Gotou Y."/>
            <person name="Iida K."/>
            <person name="Ogura Y."/>
            <person name="Hayashi T."/>
        </authorList>
    </citation>
    <scope>NUCLEOTIDE SEQUENCE [LARGE SCALE GENOMIC DNA]</scope>
    <source>
        <strain evidence="3">JCM6362</strain>
    </source>
</reference>
<dbReference type="AlphaFoldDB" id="A0A100XDC0"/>
<accession>A0A100XDC0</accession>
<protein>
    <submittedName>
        <fullName evidence="2">Uncharacterized protein</fullName>
    </submittedName>
</protein>
<feature type="non-terminal residue" evidence="2">
    <location>
        <position position="51"/>
    </location>
</feature>
<feature type="compositionally biased region" description="Low complexity" evidence="1">
    <location>
        <begin position="1"/>
        <end position="23"/>
    </location>
</feature>
<reference evidence="2 3" key="1">
    <citation type="journal article" date="2016" name="Genome Announc.">
        <title>Draft Genome Sequences of Five Rapidly Growing Mycobacterium Species, M. thermoresistibile, M. fortuitum subsp. acetamidolyticum, M. canariasense, M. brisbanense, and M. novocastrense.</title>
        <authorList>
            <person name="Katahira K."/>
            <person name="Ogura Y."/>
            <person name="Gotoh Y."/>
            <person name="Hayashi T."/>
        </authorList>
    </citation>
    <scope>NUCLEOTIDE SEQUENCE [LARGE SCALE GENOMIC DNA]</scope>
    <source>
        <strain evidence="2 3">JCM6362</strain>
    </source>
</reference>
<proteinExistence type="predicted"/>
<evidence type="ECO:0000313" key="3">
    <source>
        <dbReference type="Proteomes" id="UP000069654"/>
    </source>
</evidence>
<organism evidence="2 3">
    <name type="scientific">Mycolicibacterium thermoresistibile</name>
    <name type="common">Mycobacterium thermoresistibile</name>
    <dbReference type="NCBI Taxonomy" id="1797"/>
    <lineage>
        <taxon>Bacteria</taxon>
        <taxon>Bacillati</taxon>
        <taxon>Actinomycetota</taxon>
        <taxon>Actinomycetes</taxon>
        <taxon>Mycobacteriales</taxon>
        <taxon>Mycobacteriaceae</taxon>
        <taxon>Mycolicibacterium</taxon>
    </lineage>
</organism>
<dbReference type="Proteomes" id="UP000069654">
    <property type="component" value="Unassembled WGS sequence"/>
</dbReference>
<feature type="region of interest" description="Disordered" evidence="1">
    <location>
        <begin position="1"/>
        <end position="51"/>
    </location>
</feature>
<comment type="caution">
    <text evidence="2">The sequence shown here is derived from an EMBL/GenBank/DDBJ whole genome shotgun (WGS) entry which is preliminary data.</text>
</comment>
<dbReference type="EMBL" id="BCTB01000009">
    <property type="protein sequence ID" value="GAT14429.1"/>
    <property type="molecule type" value="Genomic_DNA"/>
</dbReference>
<sequence length="51" mass="4885">APRSTLSATASCTSPPASPAAPANYGYASTPPGDGPQRSSPPGNTCAPPSD</sequence>
<evidence type="ECO:0000256" key="1">
    <source>
        <dbReference type="SAM" id="MobiDB-lite"/>
    </source>
</evidence>
<evidence type="ECO:0000313" key="2">
    <source>
        <dbReference type="EMBL" id="GAT14429.1"/>
    </source>
</evidence>
<name>A0A100XDC0_MYCTH</name>
<gene>
    <name evidence="2" type="ORF">RMCT_1399</name>
</gene>
<feature type="non-terminal residue" evidence="2">
    <location>
        <position position="1"/>
    </location>
</feature>